<gene>
    <name evidence="1" type="ORF">LCGC14_1638080</name>
</gene>
<feature type="non-terminal residue" evidence="1">
    <location>
        <position position="1"/>
    </location>
</feature>
<organism evidence="1">
    <name type="scientific">marine sediment metagenome</name>
    <dbReference type="NCBI Taxonomy" id="412755"/>
    <lineage>
        <taxon>unclassified sequences</taxon>
        <taxon>metagenomes</taxon>
        <taxon>ecological metagenomes</taxon>
    </lineage>
</organism>
<protein>
    <submittedName>
        <fullName evidence="1">Uncharacterized protein</fullName>
    </submittedName>
</protein>
<name>A0A0F9L005_9ZZZZ</name>
<evidence type="ECO:0000313" key="1">
    <source>
        <dbReference type="EMBL" id="KKM21185.1"/>
    </source>
</evidence>
<dbReference type="AlphaFoldDB" id="A0A0F9L005"/>
<accession>A0A0F9L005</accession>
<dbReference type="EMBL" id="LAZR01013606">
    <property type="protein sequence ID" value="KKM21185.1"/>
    <property type="molecule type" value="Genomic_DNA"/>
</dbReference>
<sequence>FPNFHSSEITNKEIERIVRDAVQKECPKDKIKKINYTDNGIDVILESGNTIEIEVDWQEIILI</sequence>
<comment type="caution">
    <text evidence="1">The sequence shown here is derived from an EMBL/GenBank/DDBJ whole genome shotgun (WGS) entry which is preliminary data.</text>
</comment>
<proteinExistence type="predicted"/>
<reference evidence="1" key="1">
    <citation type="journal article" date="2015" name="Nature">
        <title>Complex archaea that bridge the gap between prokaryotes and eukaryotes.</title>
        <authorList>
            <person name="Spang A."/>
            <person name="Saw J.H."/>
            <person name="Jorgensen S.L."/>
            <person name="Zaremba-Niedzwiedzka K."/>
            <person name="Martijn J."/>
            <person name="Lind A.E."/>
            <person name="van Eijk R."/>
            <person name="Schleper C."/>
            <person name="Guy L."/>
            <person name="Ettema T.J."/>
        </authorList>
    </citation>
    <scope>NUCLEOTIDE SEQUENCE</scope>
</reference>